<reference evidence="2 3" key="1">
    <citation type="submission" date="2019-09" db="EMBL/GenBank/DDBJ databases">
        <title>Taxonomic organization of the family Brucellaceae based on a phylogenomic approach.</title>
        <authorList>
            <person name="Leclercq S."/>
            <person name="Cloeckaert A."/>
            <person name="Zygmunt M.S."/>
        </authorList>
    </citation>
    <scope>NUCLEOTIDE SEQUENCE [LARGE SCALE GENOMIC DNA]</scope>
    <source>
        <strain evidence="2 3">WS1830</strain>
    </source>
</reference>
<feature type="domain" description="Metallo-beta-lactamase" evidence="1">
    <location>
        <begin position="104"/>
        <end position="304"/>
    </location>
</feature>
<evidence type="ECO:0000313" key="2">
    <source>
        <dbReference type="EMBL" id="KAB2675004.1"/>
    </source>
</evidence>
<accession>A0A6L3Y3R7</accession>
<protein>
    <recommendedName>
        <fullName evidence="1">Metallo-beta-lactamase domain-containing protein</fullName>
    </recommendedName>
</protein>
<dbReference type="GO" id="GO:0005737">
    <property type="term" value="C:cytoplasm"/>
    <property type="evidence" value="ECO:0007669"/>
    <property type="project" value="TreeGrafter"/>
</dbReference>
<dbReference type="Pfam" id="PF12706">
    <property type="entry name" value="Lactamase_B_2"/>
    <property type="match status" value="1"/>
</dbReference>
<dbReference type="Gene3D" id="3.60.15.10">
    <property type="entry name" value="Ribonuclease Z/Hydroxyacylglutathione hydrolase-like"/>
    <property type="match status" value="1"/>
</dbReference>
<evidence type="ECO:0000313" key="3">
    <source>
        <dbReference type="Proteomes" id="UP000481643"/>
    </source>
</evidence>
<organism evidence="2 3">
    <name type="scientific">Brucella tritici</name>
    <dbReference type="NCBI Taxonomy" id="94626"/>
    <lineage>
        <taxon>Bacteria</taxon>
        <taxon>Pseudomonadati</taxon>
        <taxon>Pseudomonadota</taxon>
        <taxon>Alphaproteobacteria</taxon>
        <taxon>Hyphomicrobiales</taxon>
        <taxon>Brucellaceae</taxon>
        <taxon>Brucella/Ochrobactrum group</taxon>
        <taxon>Brucella</taxon>
    </lineage>
</organism>
<gene>
    <name evidence="2" type="ORF">F9L08_28100</name>
</gene>
<sequence length="359" mass="40468">MPLRRNESLVQSVIKSASGGRVRSNPYYRGPVTDHFDGQRFYNPGEPVTDRSVHEVLRWQRASPKNAWPTKIDVQQIVPASRVDELTVTMIGHATVLIQIAGLNLLTDPVWSDRASPFHLVGPKRVAVPGIALTDLPPIDVILLSHNHFDHFDVQTLRKLKAGHSPLFVTPLGNDVLIRRYLPDARIETGDWGDFVSIGKNTEIHIVPANHWSGRSLHDRRMALWSGFMVRTAGRLIYFAGDTGYGTGRIFRNMRRQFGSPDLAILPCGAYDPRWFMATQHVDPEEAIQIMCDLDADKVLGMHWGVFKLTDEAWNDPAIRLSKELEASKNNSTRFQPMLPGQVAHISLCDARHQPEKRD</sequence>
<proteinExistence type="predicted"/>
<dbReference type="PANTHER" id="PTHR15032">
    <property type="entry name" value="N-ACYL-PHOSPHATIDYLETHANOLAMINE-HYDROLYZING PHOSPHOLIPASE D"/>
    <property type="match status" value="1"/>
</dbReference>
<comment type="caution">
    <text evidence="2">The sequence shown here is derived from an EMBL/GenBank/DDBJ whole genome shotgun (WGS) entry which is preliminary data.</text>
</comment>
<name>A0A6L3Y3R7_9HYPH</name>
<dbReference type="SUPFAM" id="SSF56281">
    <property type="entry name" value="Metallo-hydrolase/oxidoreductase"/>
    <property type="match status" value="1"/>
</dbReference>
<dbReference type="Proteomes" id="UP000481643">
    <property type="component" value="Unassembled WGS sequence"/>
</dbReference>
<dbReference type="InterPro" id="IPR001279">
    <property type="entry name" value="Metallo-B-lactamas"/>
</dbReference>
<dbReference type="InterPro" id="IPR036866">
    <property type="entry name" value="RibonucZ/Hydroxyglut_hydro"/>
</dbReference>
<dbReference type="InterPro" id="IPR024884">
    <property type="entry name" value="NAPE-PLD"/>
</dbReference>
<evidence type="ECO:0000259" key="1">
    <source>
        <dbReference type="Pfam" id="PF12706"/>
    </source>
</evidence>
<dbReference type="EMBL" id="WBVX01000060">
    <property type="protein sequence ID" value="KAB2675004.1"/>
    <property type="molecule type" value="Genomic_DNA"/>
</dbReference>
<dbReference type="GO" id="GO:0070290">
    <property type="term" value="F:N-acylphosphatidylethanolamine-specific phospholipase D activity"/>
    <property type="evidence" value="ECO:0007669"/>
    <property type="project" value="InterPro"/>
</dbReference>
<dbReference type="GO" id="GO:0008270">
    <property type="term" value="F:zinc ion binding"/>
    <property type="evidence" value="ECO:0007669"/>
    <property type="project" value="InterPro"/>
</dbReference>
<dbReference type="AlphaFoldDB" id="A0A6L3Y3R7"/>
<dbReference type="PIRSF" id="PIRSF038896">
    <property type="entry name" value="NAPE-PLD"/>
    <property type="match status" value="1"/>
</dbReference>
<dbReference type="PANTHER" id="PTHR15032:SF4">
    <property type="entry name" value="N-ACYL-PHOSPHATIDYLETHANOLAMINE-HYDROLYZING PHOSPHOLIPASE D"/>
    <property type="match status" value="1"/>
</dbReference>